<organism evidence="10 11">
    <name type="scientific">Cherax quadricarinatus</name>
    <name type="common">Australian red claw crayfish</name>
    <dbReference type="NCBI Taxonomy" id="27406"/>
    <lineage>
        <taxon>Eukaryota</taxon>
        <taxon>Metazoa</taxon>
        <taxon>Ecdysozoa</taxon>
        <taxon>Arthropoda</taxon>
        <taxon>Crustacea</taxon>
        <taxon>Multicrustacea</taxon>
        <taxon>Malacostraca</taxon>
        <taxon>Eumalacostraca</taxon>
        <taxon>Eucarida</taxon>
        <taxon>Decapoda</taxon>
        <taxon>Pleocyemata</taxon>
        <taxon>Astacidea</taxon>
        <taxon>Parastacoidea</taxon>
        <taxon>Parastacidae</taxon>
        <taxon>Cherax</taxon>
    </lineage>
</organism>
<dbReference type="InterPro" id="IPR001128">
    <property type="entry name" value="Cyt_P450"/>
</dbReference>
<dbReference type="GO" id="GO:0016705">
    <property type="term" value="F:oxidoreductase activity, acting on paired donors, with incorporation or reduction of molecular oxygen"/>
    <property type="evidence" value="ECO:0007669"/>
    <property type="project" value="InterPro"/>
</dbReference>
<dbReference type="EMBL" id="JARKIK010000014">
    <property type="protein sequence ID" value="KAK8747786.1"/>
    <property type="molecule type" value="Genomic_DNA"/>
</dbReference>
<proteinExistence type="inferred from homology"/>
<dbReference type="InterPro" id="IPR050479">
    <property type="entry name" value="CYP11_CYP27_families"/>
</dbReference>
<keyword evidence="4 8" id="KW-0479">Metal-binding</keyword>
<evidence type="ECO:0000256" key="1">
    <source>
        <dbReference type="ARBA" id="ARBA00001971"/>
    </source>
</evidence>
<evidence type="ECO:0000313" key="10">
    <source>
        <dbReference type="EMBL" id="KAK8747786.1"/>
    </source>
</evidence>
<evidence type="ECO:0000256" key="6">
    <source>
        <dbReference type="ARBA" id="ARBA00023004"/>
    </source>
</evidence>
<comment type="similarity">
    <text evidence="2 9">Belongs to the cytochrome P450 family.</text>
</comment>
<feature type="non-terminal residue" evidence="10">
    <location>
        <position position="1"/>
    </location>
</feature>
<evidence type="ECO:0000256" key="9">
    <source>
        <dbReference type="RuleBase" id="RU000461"/>
    </source>
</evidence>
<dbReference type="InterPro" id="IPR002401">
    <property type="entry name" value="Cyt_P450_E_grp-I"/>
</dbReference>
<evidence type="ECO:0000256" key="8">
    <source>
        <dbReference type="PIRSR" id="PIRSR602401-1"/>
    </source>
</evidence>
<dbReference type="InterPro" id="IPR017972">
    <property type="entry name" value="Cyt_P450_CS"/>
</dbReference>
<dbReference type="Gene3D" id="1.10.630.10">
    <property type="entry name" value="Cytochrome P450"/>
    <property type="match status" value="1"/>
</dbReference>
<evidence type="ECO:0000256" key="5">
    <source>
        <dbReference type="ARBA" id="ARBA00023002"/>
    </source>
</evidence>
<dbReference type="AlphaFoldDB" id="A0AAW0Y8S9"/>
<evidence type="ECO:0000256" key="7">
    <source>
        <dbReference type="ARBA" id="ARBA00023033"/>
    </source>
</evidence>
<keyword evidence="5 9" id="KW-0560">Oxidoreductase</keyword>
<dbReference type="InterPro" id="IPR036396">
    <property type="entry name" value="Cyt_P450_sf"/>
</dbReference>
<dbReference type="PRINTS" id="PR00463">
    <property type="entry name" value="EP450I"/>
</dbReference>
<dbReference type="Pfam" id="PF00067">
    <property type="entry name" value="p450"/>
    <property type="match status" value="1"/>
</dbReference>
<dbReference type="PROSITE" id="PS00086">
    <property type="entry name" value="CYTOCHROME_P450"/>
    <property type="match status" value="1"/>
</dbReference>
<evidence type="ECO:0000256" key="3">
    <source>
        <dbReference type="ARBA" id="ARBA00022617"/>
    </source>
</evidence>
<keyword evidence="7 9" id="KW-0503">Monooxygenase</keyword>
<evidence type="ECO:0008006" key="12">
    <source>
        <dbReference type="Google" id="ProtNLM"/>
    </source>
</evidence>
<feature type="binding site" description="axial binding residue" evidence="8">
    <location>
        <position position="112"/>
    </location>
    <ligand>
        <name>heme</name>
        <dbReference type="ChEBI" id="CHEBI:30413"/>
    </ligand>
    <ligandPart>
        <name>Fe</name>
        <dbReference type="ChEBI" id="CHEBI:18248"/>
    </ligandPart>
</feature>
<dbReference type="PRINTS" id="PR00385">
    <property type="entry name" value="P450"/>
</dbReference>
<dbReference type="GO" id="GO:0020037">
    <property type="term" value="F:heme binding"/>
    <property type="evidence" value="ECO:0007669"/>
    <property type="project" value="InterPro"/>
</dbReference>
<evidence type="ECO:0000256" key="2">
    <source>
        <dbReference type="ARBA" id="ARBA00010617"/>
    </source>
</evidence>
<sequence>DQIKSHVDPDAPITVQIINKLHYLKAFVKEVFRFYPVGESVQRLLQKDMLLSGYHVPAGAYVDLNAYIWLQSDRYFQDPGMLRPERWLRDLSGSTNIDPYILNPFSIGTRMCAGRRFAEQDLYVGLCRLLLKFHLVATDNTPPQQEWSMLLRPKIPLPLQFVPRN</sequence>
<comment type="cofactor">
    <cofactor evidence="1 8">
        <name>heme</name>
        <dbReference type="ChEBI" id="CHEBI:30413"/>
    </cofactor>
</comment>
<comment type="caution">
    <text evidence="10">The sequence shown here is derived from an EMBL/GenBank/DDBJ whole genome shotgun (WGS) entry which is preliminary data.</text>
</comment>
<dbReference type="GO" id="GO:0005506">
    <property type="term" value="F:iron ion binding"/>
    <property type="evidence" value="ECO:0007669"/>
    <property type="project" value="InterPro"/>
</dbReference>
<dbReference type="PANTHER" id="PTHR24279:SF120">
    <property type="entry name" value="CYTOCHROME P450"/>
    <property type="match status" value="1"/>
</dbReference>
<protein>
    <recommendedName>
        <fullName evidence="12">Cytochrome P450</fullName>
    </recommendedName>
</protein>
<dbReference type="GO" id="GO:0004497">
    <property type="term" value="F:monooxygenase activity"/>
    <property type="evidence" value="ECO:0007669"/>
    <property type="project" value="UniProtKB-KW"/>
</dbReference>
<keyword evidence="11" id="KW-1185">Reference proteome</keyword>
<keyword evidence="3 8" id="KW-0349">Heme</keyword>
<reference evidence="10 11" key="1">
    <citation type="journal article" date="2024" name="BMC Genomics">
        <title>Genome assembly of redclaw crayfish (Cherax quadricarinatus) provides insights into its immune adaptation and hypoxia tolerance.</title>
        <authorList>
            <person name="Liu Z."/>
            <person name="Zheng J."/>
            <person name="Li H."/>
            <person name="Fang K."/>
            <person name="Wang S."/>
            <person name="He J."/>
            <person name="Zhou D."/>
            <person name="Weng S."/>
            <person name="Chi M."/>
            <person name="Gu Z."/>
            <person name="He J."/>
            <person name="Li F."/>
            <person name="Wang M."/>
        </authorList>
    </citation>
    <scope>NUCLEOTIDE SEQUENCE [LARGE SCALE GENOMIC DNA]</scope>
    <source>
        <strain evidence="10">ZL_2023a</strain>
    </source>
</reference>
<accession>A0AAW0Y8S9</accession>
<dbReference type="PANTHER" id="PTHR24279">
    <property type="entry name" value="CYTOCHROME P450"/>
    <property type="match status" value="1"/>
</dbReference>
<evidence type="ECO:0000313" key="11">
    <source>
        <dbReference type="Proteomes" id="UP001445076"/>
    </source>
</evidence>
<dbReference type="Proteomes" id="UP001445076">
    <property type="component" value="Unassembled WGS sequence"/>
</dbReference>
<name>A0AAW0Y8S9_CHEQU</name>
<evidence type="ECO:0000256" key="4">
    <source>
        <dbReference type="ARBA" id="ARBA00022723"/>
    </source>
</evidence>
<gene>
    <name evidence="10" type="ORF">OTU49_016604</name>
</gene>
<keyword evidence="6 8" id="KW-0408">Iron</keyword>
<dbReference type="SUPFAM" id="SSF48264">
    <property type="entry name" value="Cytochrome P450"/>
    <property type="match status" value="1"/>
</dbReference>